<evidence type="ECO:0000256" key="9">
    <source>
        <dbReference type="SAM" id="MobiDB-lite"/>
    </source>
</evidence>
<dbReference type="RefSeq" id="WP_310917935.1">
    <property type="nucleotide sequence ID" value="NZ_JAMQON010000001.1"/>
</dbReference>
<dbReference type="InterPro" id="IPR000146">
    <property type="entry name" value="FBPase_class-1"/>
</dbReference>
<dbReference type="Gene3D" id="3.30.540.10">
    <property type="entry name" value="Fructose-1,6-Bisphosphatase, subunit A, domain 1"/>
    <property type="match status" value="1"/>
</dbReference>
<dbReference type="PANTHER" id="PTHR11556:SF35">
    <property type="entry name" value="SEDOHEPTULOSE-1,7-BISPHOSPHATASE, CHLOROPLASTIC"/>
    <property type="match status" value="1"/>
</dbReference>
<comment type="subcellular location">
    <subcellularLocation>
        <location evidence="7">Cytoplasm</location>
    </subcellularLocation>
</comment>
<gene>
    <name evidence="7" type="primary">fbp</name>
    <name evidence="12" type="ORF">NDI56_02955</name>
</gene>
<comment type="cofactor">
    <cofactor evidence="7">
        <name>Mg(2+)</name>
        <dbReference type="ChEBI" id="CHEBI:18420"/>
    </cofactor>
    <text evidence="7">Binds 2 magnesium ions per subunit.</text>
</comment>
<comment type="pathway">
    <text evidence="6">Carbohydrate biosynthesis.</text>
</comment>
<keyword evidence="7" id="KW-0479">Metal-binding</keyword>
<proteinExistence type="inferred from homology"/>
<dbReference type="Pfam" id="PF18913">
    <property type="entry name" value="FBPase_C"/>
    <property type="match status" value="1"/>
</dbReference>
<feature type="binding site" evidence="7">
    <location>
        <position position="203"/>
    </location>
    <ligand>
        <name>substrate</name>
    </ligand>
</feature>
<dbReference type="GO" id="GO:0042132">
    <property type="term" value="F:fructose 1,6-bisphosphate 1-phosphatase activity"/>
    <property type="evidence" value="ECO:0007669"/>
    <property type="project" value="UniProtKB-EC"/>
</dbReference>
<feature type="binding site" evidence="7">
    <location>
        <position position="95"/>
    </location>
    <ligand>
        <name>Mg(2+)</name>
        <dbReference type="ChEBI" id="CHEBI:18420"/>
        <label>2</label>
    </ligand>
</feature>
<protein>
    <recommendedName>
        <fullName evidence="7">Fructose-1,6-bisphosphatase class 1</fullName>
        <shortName evidence="7">FBPase class 1</shortName>
        <ecNumber evidence="7">3.1.3.11</ecNumber>
    </recommendedName>
    <alternativeName>
        <fullName evidence="7">D-fructose-1,6-bisphosphate 1-phosphohydrolase class 1</fullName>
    </alternativeName>
</protein>
<comment type="catalytic activity">
    <reaction evidence="1 7">
        <text>beta-D-fructose 1,6-bisphosphate + H2O = beta-D-fructose 6-phosphate + phosphate</text>
        <dbReference type="Rhea" id="RHEA:11064"/>
        <dbReference type="ChEBI" id="CHEBI:15377"/>
        <dbReference type="ChEBI" id="CHEBI:32966"/>
        <dbReference type="ChEBI" id="CHEBI:43474"/>
        <dbReference type="ChEBI" id="CHEBI:57634"/>
        <dbReference type="EC" id="3.1.3.11"/>
    </reaction>
</comment>
<keyword evidence="4 7" id="KW-0378">Hydrolase</keyword>
<feature type="binding site" evidence="7">
    <location>
        <position position="233"/>
    </location>
    <ligand>
        <name>substrate</name>
    </ligand>
</feature>
<evidence type="ECO:0000256" key="2">
    <source>
        <dbReference type="ARBA" id="ARBA00010941"/>
    </source>
</evidence>
<evidence type="ECO:0000256" key="1">
    <source>
        <dbReference type="ARBA" id="ARBA00001273"/>
    </source>
</evidence>
<reference evidence="12 13" key="1">
    <citation type="submission" date="2022-06" db="EMBL/GenBank/DDBJ databases">
        <title>Haloarcula sp. a new haloarchaeum isolate from saline soil.</title>
        <authorList>
            <person name="Strakova D."/>
            <person name="Galisteo C."/>
            <person name="Sanchez-Porro C."/>
            <person name="Ventosa A."/>
        </authorList>
    </citation>
    <scope>NUCLEOTIDE SEQUENCE [LARGE SCALE GENOMIC DNA]</scope>
    <source>
        <strain evidence="12 13">S1CR25-12</strain>
    </source>
</reference>
<sequence length="292" mass="31513">MSESLDVSATNADATVAQVIDTIAETTPDVRTAIFTERGHSESVNPTGDAQLAADLRADELFEERLLAIDGVASYASEEREDVTTSTGRLHVAMDPLDGSSNLEPNSGMGSIFSVYSEQPPTSGRNLVAAGFVVYGPVTSMVVAREGRVREYLLEDGDRRLVDNDVTVPEDPTVFGFGGGVDSWTDEFEPVAESIREELKLRYGGAMVADINQVLTYGGVFAYPALQSRPEGKLRLQFEGHPMAYVVESAGGRSSNGDESLLGTEPDELHERTPLYLGNDSLIDRIESSVEQ</sequence>
<dbReference type="Proteomes" id="UP001259659">
    <property type="component" value="Unassembled WGS sequence"/>
</dbReference>
<keyword evidence="13" id="KW-1185">Reference proteome</keyword>
<dbReference type="PANTHER" id="PTHR11556">
    <property type="entry name" value="FRUCTOSE-1,6-BISPHOSPHATASE-RELATED"/>
    <property type="match status" value="1"/>
</dbReference>
<comment type="subunit">
    <text evidence="7">Homotetramer.</text>
</comment>
<name>A0ABU2F856_9EURY</name>
<keyword evidence="5 7" id="KW-0119">Carbohydrate metabolism</keyword>
<evidence type="ECO:0000256" key="7">
    <source>
        <dbReference type="HAMAP-Rule" id="MF_01855"/>
    </source>
</evidence>
<keyword evidence="3 7" id="KW-0963">Cytoplasm</keyword>
<feature type="binding site" evidence="7">
    <location>
        <position position="98"/>
    </location>
    <ligand>
        <name>Mg(2+)</name>
        <dbReference type="ChEBI" id="CHEBI:18420"/>
        <label>2</label>
    </ligand>
</feature>
<feature type="binding site" evidence="7">
    <location>
        <position position="78"/>
    </location>
    <ligand>
        <name>Mg(2+)</name>
        <dbReference type="ChEBI" id="CHEBI:18420"/>
        <label>1</label>
    </ligand>
</feature>
<organism evidence="12 13">
    <name type="scientific">Haloarcula saliterrae</name>
    <dbReference type="NCBI Taxonomy" id="2950534"/>
    <lineage>
        <taxon>Archaea</taxon>
        <taxon>Methanobacteriati</taxon>
        <taxon>Methanobacteriota</taxon>
        <taxon>Stenosarchaea group</taxon>
        <taxon>Halobacteria</taxon>
        <taxon>Halobacteriales</taxon>
        <taxon>Haloarculaceae</taxon>
        <taxon>Haloarcula</taxon>
    </lineage>
</organism>
<feature type="domain" description="Fructose-1-6-bisphosphatase class 1 C-terminal" evidence="11">
    <location>
        <begin position="168"/>
        <end position="289"/>
    </location>
</feature>
<dbReference type="Pfam" id="PF00316">
    <property type="entry name" value="FBPase"/>
    <property type="match status" value="1"/>
</dbReference>
<evidence type="ECO:0000259" key="11">
    <source>
        <dbReference type="Pfam" id="PF18913"/>
    </source>
</evidence>
<dbReference type="Gene3D" id="3.40.190.80">
    <property type="match status" value="1"/>
</dbReference>
<dbReference type="InterPro" id="IPR033391">
    <property type="entry name" value="FBPase_N"/>
</dbReference>
<comment type="caution">
    <text evidence="12">The sequence shown here is derived from an EMBL/GenBank/DDBJ whole genome shotgun (WGS) entry which is preliminary data.</text>
</comment>
<comment type="caution">
    <text evidence="7">Lacks conserved residue(s) required for the propagation of feature annotation.</text>
</comment>
<accession>A0ABU2F856</accession>
<dbReference type="HAMAP" id="MF_01855">
    <property type="entry name" value="FBPase_class1"/>
    <property type="match status" value="1"/>
</dbReference>
<evidence type="ECO:0000313" key="13">
    <source>
        <dbReference type="Proteomes" id="UP001259659"/>
    </source>
</evidence>
<keyword evidence="7" id="KW-0460">Magnesium</keyword>
<dbReference type="InterPro" id="IPR028343">
    <property type="entry name" value="FBPtase"/>
</dbReference>
<feature type="region of interest" description="Disordered" evidence="9">
    <location>
        <begin position="250"/>
        <end position="274"/>
    </location>
</feature>
<evidence type="ECO:0000256" key="6">
    <source>
        <dbReference type="ARBA" id="ARBA00024331"/>
    </source>
</evidence>
<dbReference type="SUPFAM" id="SSF56655">
    <property type="entry name" value="Carbohydrate phosphatase"/>
    <property type="match status" value="1"/>
</dbReference>
<evidence type="ECO:0000256" key="5">
    <source>
        <dbReference type="ARBA" id="ARBA00023277"/>
    </source>
</evidence>
<feature type="binding site" evidence="7">
    <location>
        <position position="95"/>
    </location>
    <ligand>
        <name>Mg(2+)</name>
        <dbReference type="ChEBI" id="CHEBI:18420"/>
        <label>1</label>
    </ligand>
</feature>
<dbReference type="PRINTS" id="PR00115">
    <property type="entry name" value="F16BPHPHTASE"/>
</dbReference>
<feature type="binding site" evidence="7">
    <location>
        <begin position="98"/>
        <end position="101"/>
    </location>
    <ligand>
        <name>substrate</name>
    </ligand>
</feature>
<dbReference type="EC" id="3.1.3.11" evidence="7"/>
<dbReference type="NCBIfam" id="NF006785">
    <property type="entry name" value="PRK09293.3-2"/>
    <property type="match status" value="1"/>
</dbReference>
<dbReference type="InterPro" id="IPR044015">
    <property type="entry name" value="FBPase_C_dom"/>
</dbReference>
<evidence type="ECO:0000313" key="12">
    <source>
        <dbReference type="EMBL" id="MDS0258367.1"/>
    </source>
</evidence>
<dbReference type="EMBL" id="JAMQON010000001">
    <property type="protein sequence ID" value="MDS0258367.1"/>
    <property type="molecule type" value="Genomic_DNA"/>
</dbReference>
<evidence type="ECO:0000256" key="4">
    <source>
        <dbReference type="ARBA" id="ARBA00022801"/>
    </source>
</evidence>
<evidence type="ECO:0000256" key="3">
    <source>
        <dbReference type="ARBA" id="ARBA00022490"/>
    </source>
</evidence>
<feature type="binding site" evidence="7">
    <location>
        <position position="97"/>
    </location>
    <ligand>
        <name>Mg(2+)</name>
        <dbReference type="ChEBI" id="CHEBI:18420"/>
        <label>1</label>
    </ligand>
</feature>
<dbReference type="PIRSF" id="PIRSF500210">
    <property type="entry name" value="FBPtase"/>
    <property type="match status" value="1"/>
</dbReference>
<evidence type="ECO:0000259" key="10">
    <source>
        <dbReference type="Pfam" id="PF00316"/>
    </source>
</evidence>
<dbReference type="PIRSF" id="PIRSF000904">
    <property type="entry name" value="FBPtase_SBPase"/>
    <property type="match status" value="1"/>
</dbReference>
<feature type="binding site" evidence="7">
    <location>
        <position position="239"/>
    </location>
    <ligand>
        <name>Mg(2+)</name>
        <dbReference type="ChEBI" id="CHEBI:18420"/>
        <label>2</label>
    </ligand>
</feature>
<evidence type="ECO:0000256" key="8">
    <source>
        <dbReference type="RuleBase" id="RU000508"/>
    </source>
</evidence>
<feature type="domain" description="Fructose-1-6-bisphosphatase class I N-terminal" evidence="10">
    <location>
        <begin position="28"/>
        <end position="155"/>
    </location>
</feature>
<comment type="similarity">
    <text evidence="2 7 8">Belongs to the FBPase class 1 family.</text>
</comment>